<reference evidence="8" key="1">
    <citation type="submission" date="2023-03" db="EMBL/GenBank/DDBJ databases">
        <title>Electrophorus voltai genome.</title>
        <authorList>
            <person name="Bian C."/>
        </authorList>
    </citation>
    <scope>NUCLEOTIDE SEQUENCE</scope>
    <source>
        <strain evidence="8">CB-2022</strain>
        <tissue evidence="8">Muscle</tissue>
    </source>
</reference>
<feature type="chain" id="PRO_5042170119" description="IF rod domain-containing protein" evidence="6">
    <location>
        <begin position="20"/>
        <end position="422"/>
    </location>
</feature>
<dbReference type="Gene3D" id="1.20.5.170">
    <property type="match status" value="1"/>
</dbReference>
<dbReference type="InterPro" id="IPR039008">
    <property type="entry name" value="IF_rod_dom"/>
</dbReference>
<dbReference type="PANTHER" id="PTHR47082:SF1">
    <property type="entry name" value="KERATIN-LIKE PROTEIN KRT222"/>
    <property type="match status" value="1"/>
</dbReference>
<sequence>MTSSVWGMPLSFCVRLISGATGRAVVSTGQTLTAPCLGFIAVQRCPMEGLEDPRHALRGLNGRLRAFLEHVAQLQQANGRLQEQITERGHGNVLTGRHWSSRERNVEELRAQINRTLMENAKLVLTSDNMKSSIAQMQSRCEVEEKLQKRIEQQVLGLRQRKADIELANSLLKKQLTSSEQELQTMQEEQERELFLLQQQAAVESDAVLAQAAAWEDGRGMELPRISTQREYSGPAPGTPGSAAHPNPAPGSRPASQTHTRKDKGSPNGDAPPQVRQGNKTLQEARAELTEVRKRWHSLQVEMESLHALLRDLSHSVHDLEVELEGVRDGLSVQRQQHSQLLNTKMKLEREIATYRRLLEHEEGRTEKIDKVIKQWEGSFFKGNPKLRKKSVSLRFDLHMAVADEGCGQTSQDSLPDVENVA</sequence>
<dbReference type="Gene3D" id="1.20.5.1160">
    <property type="entry name" value="Vasodilator-stimulated phosphoprotein"/>
    <property type="match status" value="1"/>
</dbReference>
<dbReference type="InterPro" id="IPR052857">
    <property type="entry name" value="IF_Keratin-like"/>
</dbReference>
<evidence type="ECO:0000313" key="8">
    <source>
        <dbReference type="EMBL" id="KAK1802091.1"/>
    </source>
</evidence>
<dbReference type="PROSITE" id="PS00226">
    <property type="entry name" value="IF_ROD_1"/>
    <property type="match status" value="1"/>
</dbReference>
<keyword evidence="1 3" id="KW-0403">Intermediate filament</keyword>
<comment type="caution">
    <text evidence="8">The sequence shown here is derived from an EMBL/GenBank/DDBJ whole genome shotgun (WGS) entry which is preliminary data.</text>
</comment>
<keyword evidence="9" id="KW-1185">Reference proteome</keyword>
<dbReference type="GO" id="GO:0005882">
    <property type="term" value="C:intermediate filament"/>
    <property type="evidence" value="ECO:0007669"/>
    <property type="project" value="UniProtKB-KW"/>
</dbReference>
<name>A0AAD8ZPJ3_9TELE</name>
<evidence type="ECO:0000256" key="3">
    <source>
        <dbReference type="RuleBase" id="RU000685"/>
    </source>
</evidence>
<feature type="region of interest" description="Disordered" evidence="5">
    <location>
        <begin position="229"/>
        <end position="278"/>
    </location>
</feature>
<comment type="similarity">
    <text evidence="3">Belongs to the intermediate filament family.</text>
</comment>
<proteinExistence type="inferred from homology"/>
<feature type="signal peptide" evidence="6">
    <location>
        <begin position="1"/>
        <end position="19"/>
    </location>
</feature>
<dbReference type="InterPro" id="IPR018039">
    <property type="entry name" value="IF_conserved"/>
</dbReference>
<accession>A0AAD8ZPJ3</accession>
<evidence type="ECO:0000256" key="6">
    <source>
        <dbReference type="SAM" id="SignalP"/>
    </source>
</evidence>
<dbReference type="SUPFAM" id="SSF64593">
    <property type="entry name" value="Intermediate filament protein, coiled coil region"/>
    <property type="match status" value="1"/>
</dbReference>
<keyword evidence="2 4" id="KW-0175">Coiled coil</keyword>
<feature type="coiled-coil region" evidence="4">
    <location>
        <begin position="331"/>
        <end position="365"/>
    </location>
</feature>
<protein>
    <recommendedName>
        <fullName evidence="7">IF rod domain-containing protein</fullName>
    </recommendedName>
</protein>
<dbReference type="EMBL" id="JAROKS010000007">
    <property type="protein sequence ID" value="KAK1802091.1"/>
    <property type="molecule type" value="Genomic_DNA"/>
</dbReference>
<keyword evidence="6" id="KW-0732">Signal</keyword>
<evidence type="ECO:0000313" key="9">
    <source>
        <dbReference type="Proteomes" id="UP001239994"/>
    </source>
</evidence>
<organism evidence="8 9">
    <name type="scientific">Electrophorus voltai</name>
    <dbReference type="NCBI Taxonomy" id="2609070"/>
    <lineage>
        <taxon>Eukaryota</taxon>
        <taxon>Metazoa</taxon>
        <taxon>Chordata</taxon>
        <taxon>Craniata</taxon>
        <taxon>Vertebrata</taxon>
        <taxon>Euteleostomi</taxon>
        <taxon>Actinopterygii</taxon>
        <taxon>Neopterygii</taxon>
        <taxon>Teleostei</taxon>
        <taxon>Ostariophysi</taxon>
        <taxon>Gymnotiformes</taxon>
        <taxon>Gymnotoidei</taxon>
        <taxon>Gymnotidae</taxon>
        <taxon>Electrophorus</taxon>
    </lineage>
</organism>
<dbReference type="PANTHER" id="PTHR47082">
    <property type="entry name" value="KERATIN-LIKE PROTEIN KRT222"/>
    <property type="match status" value="1"/>
</dbReference>
<evidence type="ECO:0000256" key="5">
    <source>
        <dbReference type="SAM" id="MobiDB-lite"/>
    </source>
</evidence>
<dbReference type="Proteomes" id="UP001239994">
    <property type="component" value="Unassembled WGS sequence"/>
</dbReference>
<gene>
    <name evidence="8" type="ORF">P4O66_004433</name>
</gene>
<dbReference type="SMART" id="SM01391">
    <property type="entry name" value="Filament"/>
    <property type="match status" value="1"/>
</dbReference>
<evidence type="ECO:0000256" key="2">
    <source>
        <dbReference type="ARBA" id="ARBA00023054"/>
    </source>
</evidence>
<dbReference type="Pfam" id="PF00038">
    <property type="entry name" value="Filament"/>
    <property type="match status" value="2"/>
</dbReference>
<feature type="domain" description="IF rod" evidence="7">
    <location>
        <begin position="52"/>
        <end position="365"/>
    </location>
</feature>
<evidence type="ECO:0000256" key="1">
    <source>
        <dbReference type="ARBA" id="ARBA00022754"/>
    </source>
</evidence>
<feature type="coiled-coil region" evidence="4">
    <location>
        <begin position="134"/>
        <end position="200"/>
    </location>
</feature>
<dbReference type="AlphaFoldDB" id="A0AAD8ZPJ3"/>
<evidence type="ECO:0000256" key="4">
    <source>
        <dbReference type="SAM" id="Coils"/>
    </source>
</evidence>
<evidence type="ECO:0000259" key="7">
    <source>
        <dbReference type="SMART" id="SM01391"/>
    </source>
</evidence>